<comment type="caution">
    <text evidence="2">The sequence shown here is derived from an EMBL/GenBank/DDBJ whole genome shotgun (WGS) entry which is preliminary data.</text>
</comment>
<feature type="region of interest" description="Disordered" evidence="1">
    <location>
        <begin position="1"/>
        <end position="30"/>
    </location>
</feature>
<reference evidence="2" key="1">
    <citation type="submission" date="2021-03" db="EMBL/GenBank/DDBJ databases">
        <title>Revisited historic fungal species revealed as producer of novel bioactive compounds through whole genome sequencing and comparative genomics.</title>
        <authorList>
            <person name="Vignolle G.A."/>
            <person name="Hochenegger N."/>
            <person name="Mach R.L."/>
            <person name="Mach-Aigner A.R."/>
            <person name="Javad Rahimi M."/>
            <person name="Salim K.A."/>
            <person name="Chan C.M."/>
            <person name="Lim L.B.L."/>
            <person name="Cai F."/>
            <person name="Druzhinina I.S."/>
            <person name="U'Ren J.M."/>
            <person name="Derntl C."/>
        </authorList>
    </citation>
    <scope>NUCLEOTIDE SEQUENCE</scope>
    <source>
        <strain evidence="2">TUCIM 5799</strain>
    </source>
</reference>
<keyword evidence="3" id="KW-1185">Reference proteome</keyword>
<name>A0A9P9WLR8_9PEZI</name>
<accession>A0A9P9WLR8</accession>
<dbReference type="AlphaFoldDB" id="A0A9P9WLR8"/>
<evidence type="ECO:0000256" key="1">
    <source>
        <dbReference type="SAM" id="MobiDB-lite"/>
    </source>
</evidence>
<evidence type="ECO:0000313" key="2">
    <source>
        <dbReference type="EMBL" id="KAI1870152.1"/>
    </source>
</evidence>
<evidence type="ECO:0000313" key="3">
    <source>
        <dbReference type="Proteomes" id="UP000829685"/>
    </source>
</evidence>
<organism evidence="2 3">
    <name type="scientific">Neoarthrinium moseri</name>
    <dbReference type="NCBI Taxonomy" id="1658444"/>
    <lineage>
        <taxon>Eukaryota</taxon>
        <taxon>Fungi</taxon>
        <taxon>Dikarya</taxon>
        <taxon>Ascomycota</taxon>
        <taxon>Pezizomycotina</taxon>
        <taxon>Sordariomycetes</taxon>
        <taxon>Xylariomycetidae</taxon>
        <taxon>Amphisphaeriales</taxon>
        <taxon>Apiosporaceae</taxon>
        <taxon>Neoarthrinium</taxon>
    </lineage>
</organism>
<proteinExistence type="predicted"/>
<dbReference type="Proteomes" id="UP000829685">
    <property type="component" value="Unassembled WGS sequence"/>
</dbReference>
<sequence>MSFSLEKSLEPRHLYGTEGENTPKAPASEHASTIRVADGYTMIKPGQMYRQAEEKPGRRQADYPHLHNLAESVFRRTKHAPLPIKDTEHKRREKLWNDAADAVREAIAGIAPGTHVAISANSGPHDSKLEAKPPSAIVPGAAVGLLLVAEFRKEAEPIHKDWYQVAIPIRRDEGRLLAGLRLIPTVLERHDLTYTVTNLTNITTAPESMSIVKDHPDLPYGSVANSWKPTNLGCWFHHGGLFESEYHTFKASFAWDGDLYGWDEAVLFTRKPISVISTTKPDRRFDHWSPDSVYENVNWLQVVDGQWRGGFQAVTRRADVITWDKHGIPQGKIEKY</sequence>
<dbReference type="EMBL" id="JAFIMR010000014">
    <property type="protein sequence ID" value="KAI1870152.1"/>
    <property type="molecule type" value="Genomic_DNA"/>
</dbReference>
<protein>
    <submittedName>
        <fullName evidence="2">Uncharacterized protein</fullName>
    </submittedName>
</protein>
<gene>
    <name evidence="2" type="ORF">JX265_006322</name>
</gene>